<evidence type="ECO:0000313" key="1">
    <source>
        <dbReference type="EMBL" id="MPM21300.1"/>
    </source>
</evidence>
<gene>
    <name evidence="1" type="ORF">SDC9_67744</name>
</gene>
<reference evidence="1" key="1">
    <citation type="submission" date="2019-08" db="EMBL/GenBank/DDBJ databases">
        <authorList>
            <person name="Kucharzyk K."/>
            <person name="Murdoch R.W."/>
            <person name="Higgins S."/>
            <person name="Loffler F."/>
        </authorList>
    </citation>
    <scope>NUCLEOTIDE SEQUENCE</scope>
</reference>
<sequence length="74" mass="7723">MKKQTKIDYANWIPVKLPVTLGTIAAIFGTAVCAELFADRQRSHPDSKGSAGSGGGAHGGVFLLHGLCPKAFVL</sequence>
<name>A0A644XYI6_9ZZZZ</name>
<dbReference type="AlphaFoldDB" id="A0A644XYI6"/>
<organism evidence="1">
    <name type="scientific">bioreactor metagenome</name>
    <dbReference type="NCBI Taxonomy" id="1076179"/>
    <lineage>
        <taxon>unclassified sequences</taxon>
        <taxon>metagenomes</taxon>
        <taxon>ecological metagenomes</taxon>
    </lineage>
</organism>
<proteinExistence type="predicted"/>
<protein>
    <submittedName>
        <fullName evidence="1">Uncharacterized protein</fullName>
    </submittedName>
</protein>
<accession>A0A644XYI6</accession>
<comment type="caution">
    <text evidence="1">The sequence shown here is derived from an EMBL/GenBank/DDBJ whole genome shotgun (WGS) entry which is preliminary data.</text>
</comment>
<dbReference type="EMBL" id="VSSQ01003563">
    <property type="protein sequence ID" value="MPM21300.1"/>
    <property type="molecule type" value="Genomic_DNA"/>
</dbReference>